<dbReference type="GO" id="GO:0016705">
    <property type="term" value="F:oxidoreductase activity, acting on paired donors, with incorporation or reduction of molecular oxygen"/>
    <property type="evidence" value="ECO:0007669"/>
    <property type="project" value="InterPro"/>
</dbReference>
<proteinExistence type="inferred from homology"/>
<protein>
    <submittedName>
        <fullName evidence="5">Uncharacterized protein</fullName>
    </submittedName>
</protein>
<dbReference type="SUPFAM" id="SSF48264">
    <property type="entry name" value="Cytochrome P450"/>
    <property type="match status" value="1"/>
</dbReference>
<dbReference type="Proteomes" id="UP001443914">
    <property type="component" value="Unassembled WGS sequence"/>
</dbReference>
<dbReference type="GO" id="GO:0004497">
    <property type="term" value="F:monooxygenase activity"/>
    <property type="evidence" value="ECO:0007669"/>
    <property type="project" value="InterPro"/>
</dbReference>
<comment type="similarity">
    <text evidence="1">Belongs to the cytochrome P450 family.</text>
</comment>
<dbReference type="InterPro" id="IPR001128">
    <property type="entry name" value="Cyt_P450"/>
</dbReference>
<evidence type="ECO:0000256" key="3">
    <source>
        <dbReference type="ARBA" id="ARBA00023004"/>
    </source>
</evidence>
<evidence type="ECO:0000256" key="4">
    <source>
        <dbReference type="SAM" id="MobiDB-lite"/>
    </source>
</evidence>
<dbReference type="PRINTS" id="PR00463">
    <property type="entry name" value="EP450I"/>
</dbReference>
<accession>A0AAW1LJG0</accession>
<dbReference type="InterPro" id="IPR002401">
    <property type="entry name" value="Cyt_P450_E_grp-I"/>
</dbReference>
<dbReference type="PANTHER" id="PTHR47955:SF15">
    <property type="entry name" value="CYTOCHROME P450 71A2-LIKE"/>
    <property type="match status" value="1"/>
</dbReference>
<comment type="caution">
    <text evidence="5">The sequence shown here is derived from an EMBL/GenBank/DDBJ whole genome shotgun (WGS) entry which is preliminary data.</text>
</comment>
<gene>
    <name evidence="5" type="ORF">RND81_04G107700</name>
</gene>
<dbReference type="InterPro" id="IPR036396">
    <property type="entry name" value="Cyt_P450_sf"/>
</dbReference>
<dbReference type="Gene3D" id="1.10.630.10">
    <property type="entry name" value="Cytochrome P450"/>
    <property type="match status" value="1"/>
</dbReference>
<keyword evidence="6" id="KW-1185">Reference proteome</keyword>
<dbReference type="GO" id="GO:0005506">
    <property type="term" value="F:iron ion binding"/>
    <property type="evidence" value="ECO:0007669"/>
    <property type="project" value="InterPro"/>
</dbReference>
<dbReference type="AlphaFoldDB" id="A0AAW1LJG0"/>
<dbReference type="EMBL" id="JBDFQZ010000004">
    <property type="protein sequence ID" value="KAK9734005.1"/>
    <property type="molecule type" value="Genomic_DNA"/>
</dbReference>
<dbReference type="Pfam" id="PF00067">
    <property type="entry name" value="p450"/>
    <property type="match status" value="1"/>
</dbReference>
<organism evidence="5 6">
    <name type="scientific">Saponaria officinalis</name>
    <name type="common">Common soapwort</name>
    <name type="synonym">Lychnis saponaria</name>
    <dbReference type="NCBI Taxonomy" id="3572"/>
    <lineage>
        <taxon>Eukaryota</taxon>
        <taxon>Viridiplantae</taxon>
        <taxon>Streptophyta</taxon>
        <taxon>Embryophyta</taxon>
        <taxon>Tracheophyta</taxon>
        <taxon>Spermatophyta</taxon>
        <taxon>Magnoliopsida</taxon>
        <taxon>eudicotyledons</taxon>
        <taxon>Gunneridae</taxon>
        <taxon>Pentapetalae</taxon>
        <taxon>Caryophyllales</taxon>
        <taxon>Caryophyllaceae</taxon>
        <taxon>Caryophylleae</taxon>
        <taxon>Saponaria</taxon>
    </lineage>
</organism>
<keyword evidence="2" id="KW-0479">Metal-binding</keyword>
<evidence type="ECO:0000313" key="6">
    <source>
        <dbReference type="Proteomes" id="UP001443914"/>
    </source>
</evidence>
<feature type="compositionally biased region" description="Polar residues" evidence="4">
    <location>
        <begin position="1"/>
        <end position="14"/>
    </location>
</feature>
<name>A0AAW1LJG0_SAPOF</name>
<evidence type="ECO:0000256" key="2">
    <source>
        <dbReference type="ARBA" id="ARBA00022723"/>
    </source>
</evidence>
<evidence type="ECO:0000313" key="5">
    <source>
        <dbReference type="EMBL" id="KAK9734005.1"/>
    </source>
</evidence>
<sequence>MAIHQEGSTALSAKTTHHRQPSPALGTLPHRSLGSLSRKHGDLMLLHLGSKPTLVVTSANAAKEVMKIHDAVFANRPIFQVASVISYSRGDITFSKYGEYWRQIKSICVIHMLSNKMVQSFHKIREEVSSMVECIRMSAPTAQVNLTDCFASFTTNVVSRAAFGRKYAGQEGCGNIKELLNDLSKVVGAGNVGDFIPWLSWIDHVKGVFRSVNRVAKAFDSFLDRIVQEHIDRHDLQSRDDDEADKVQDFVDVLLEI</sequence>
<reference evidence="5" key="1">
    <citation type="submission" date="2024-03" db="EMBL/GenBank/DDBJ databases">
        <title>WGS assembly of Saponaria officinalis var. Norfolk2.</title>
        <authorList>
            <person name="Jenkins J."/>
            <person name="Shu S."/>
            <person name="Grimwood J."/>
            <person name="Barry K."/>
            <person name="Goodstein D."/>
            <person name="Schmutz J."/>
            <person name="Leebens-Mack J."/>
            <person name="Osbourn A."/>
        </authorList>
    </citation>
    <scope>NUCLEOTIDE SEQUENCE [LARGE SCALE GENOMIC DNA]</scope>
    <source>
        <strain evidence="5">JIC</strain>
    </source>
</reference>
<keyword evidence="3" id="KW-0408">Iron</keyword>
<feature type="region of interest" description="Disordered" evidence="4">
    <location>
        <begin position="1"/>
        <end position="31"/>
    </location>
</feature>
<dbReference type="PANTHER" id="PTHR47955">
    <property type="entry name" value="CYTOCHROME P450 FAMILY 71 PROTEIN"/>
    <property type="match status" value="1"/>
</dbReference>
<dbReference type="GO" id="GO:0020037">
    <property type="term" value="F:heme binding"/>
    <property type="evidence" value="ECO:0007669"/>
    <property type="project" value="InterPro"/>
</dbReference>
<evidence type="ECO:0000256" key="1">
    <source>
        <dbReference type="ARBA" id="ARBA00010617"/>
    </source>
</evidence>